<dbReference type="PANTHER" id="PTHR13604">
    <property type="entry name" value="DC12-RELATED"/>
    <property type="match status" value="1"/>
</dbReference>
<dbReference type="Pfam" id="PF02586">
    <property type="entry name" value="SRAP"/>
    <property type="match status" value="1"/>
</dbReference>
<keyword evidence="6" id="KW-0238">DNA-binding</keyword>
<dbReference type="EMBL" id="BMGP01000002">
    <property type="protein sequence ID" value="GGF17153.1"/>
    <property type="molecule type" value="Genomic_DNA"/>
</dbReference>
<dbReference type="InterPro" id="IPR003738">
    <property type="entry name" value="SRAP"/>
</dbReference>
<dbReference type="GO" id="GO:0016829">
    <property type="term" value="F:lyase activity"/>
    <property type="evidence" value="ECO:0007669"/>
    <property type="project" value="UniProtKB-KW"/>
</dbReference>
<comment type="similarity">
    <text evidence="1 8">Belongs to the SOS response-associated peptidase family.</text>
</comment>
<dbReference type="GO" id="GO:0008233">
    <property type="term" value="F:peptidase activity"/>
    <property type="evidence" value="ECO:0007669"/>
    <property type="project" value="UniProtKB-KW"/>
</dbReference>
<name>A0A917B1P5_9MICO</name>
<protein>
    <recommendedName>
        <fullName evidence="8">Abasic site processing protein</fullName>
        <ecNumber evidence="8">3.4.-.-</ecNumber>
    </recommendedName>
</protein>
<evidence type="ECO:0000256" key="6">
    <source>
        <dbReference type="ARBA" id="ARBA00023125"/>
    </source>
</evidence>
<keyword evidence="4 8" id="KW-0378">Hydrolase</keyword>
<evidence type="ECO:0000256" key="9">
    <source>
        <dbReference type="SAM" id="MobiDB-lite"/>
    </source>
</evidence>
<dbReference type="EC" id="3.4.-.-" evidence="8"/>
<evidence type="ECO:0000313" key="10">
    <source>
        <dbReference type="EMBL" id="GGF17153.1"/>
    </source>
</evidence>
<evidence type="ECO:0000256" key="3">
    <source>
        <dbReference type="ARBA" id="ARBA00022763"/>
    </source>
</evidence>
<feature type="region of interest" description="Disordered" evidence="9">
    <location>
        <begin position="22"/>
        <end position="80"/>
    </location>
</feature>
<dbReference type="AlphaFoldDB" id="A0A917B1P5"/>
<dbReference type="SUPFAM" id="SSF143081">
    <property type="entry name" value="BB1717-like"/>
    <property type="match status" value="1"/>
</dbReference>
<feature type="region of interest" description="Disordered" evidence="9">
    <location>
        <begin position="247"/>
        <end position="266"/>
    </location>
</feature>
<dbReference type="InterPro" id="IPR036590">
    <property type="entry name" value="SRAP-like"/>
</dbReference>
<dbReference type="GO" id="GO:0006508">
    <property type="term" value="P:proteolysis"/>
    <property type="evidence" value="ECO:0007669"/>
    <property type="project" value="UniProtKB-KW"/>
</dbReference>
<evidence type="ECO:0000256" key="1">
    <source>
        <dbReference type="ARBA" id="ARBA00008136"/>
    </source>
</evidence>
<dbReference type="Gene3D" id="3.90.1680.10">
    <property type="entry name" value="SOS response associated peptidase-like"/>
    <property type="match status" value="1"/>
</dbReference>
<evidence type="ECO:0000256" key="4">
    <source>
        <dbReference type="ARBA" id="ARBA00022801"/>
    </source>
</evidence>
<reference evidence="10 11" key="1">
    <citation type="journal article" date="2014" name="Int. J. Syst. Evol. Microbiol.">
        <title>Complete genome sequence of Corynebacterium casei LMG S-19264T (=DSM 44701T), isolated from a smear-ripened cheese.</title>
        <authorList>
            <consortium name="US DOE Joint Genome Institute (JGI-PGF)"/>
            <person name="Walter F."/>
            <person name="Albersmeier A."/>
            <person name="Kalinowski J."/>
            <person name="Ruckert C."/>
        </authorList>
    </citation>
    <scope>NUCLEOTIDE SEQUENCE [LARGE SCALE GENOMIC DNA]</scope>
    <source>
        <strain evidence="10 11">CGMCC 1.12976</strain>
    </source>
</reference>
<dbReference type="PANTHER" id="PTHR13604:SF0">
    <property type="entry name" value="ABASIC SITE PROCESSING PROTEIN HMCES"/>
    <property type="match status" value="1"/>
</dbReference>
<sequence>MCGRFAMNKETDDLILEFIARGGDPQEWRPSYSVAPTDEAPIIRQRPAPSEREESADSAGGSADGSAADGSDGSAADGANDGSALREVELAQWGLKPAWAKPKGPAPINARLETVATNGMFRSAFASHRCIVPMNGYYEWQQQADGKQPYFIHADIDLLAAAGLYSVRKDEAGQWRVTFTIVTREAADASGEIHERMPVFLTPDLWTPWLDPTKIGNPEPVLAALDRSSLAVARSITTYPVARTVNNSRTLNPDDPGLIEPVELAG</sequence>
<keyword evidence="2 8" id="KW-0645">Protease</keyword>
<organism evidence="10 11">
    <name type="scientific">Subtercola lobariae</name>
    <dbReference type="NCBI Taxonomy" id="1588641"/>
    <lineage>
        <taxon>Bacteria</taxon>
        <taxon>Bacillati</taxon>
        <taxon>Actinomycetota</taxon>
        <taxon>Actinomycetes</taxon>
        <taxon>Micrococcales</taxon>
        <taxon>Microbacteriaceae</taxon>
        <taxon>Subtercola</taxon>
    </lineage>
</organism>
<comment type="caution">
    <text evidence="10">The sequence shown here is derived from an EMBL/GenBank/DDBJ whole genome shotgun (WGS) entry which is preliminary data.</text>
</comment>
<evidence type="ECO:0000256" key="7">
    <source>
        <dbReference type="ARBA" id="ARBA00023239"/>
    </source>
</evidence>
<dbReference type="Proteomes" id="UP000598775">
    <property type="component" value="Unassembled WGS sequence"/>
</dbReference>
<evidence type="ECO:0000256" key="8">
    <source>
        <dbReference type="RuleBase" id="RU364100"/>
    </source>
</evidence>
<feature type="compositionally biased region" description="Low complexity" evidence="9">
    <location>
        <begin position="57"/>
        <end position="80"/>
    </location>
</feature>
<keyword evidence="11" id="KW-1185">Reference proteome</keyword>
<evidence type="ECO:0000313" key="11">
    <source>
        <dbReference type="Proteomes" id="UP000598775"/>
    </source>
</evidence>
<dbReference type="GO" id="GO:0106300">
    <property type="term" value="P:protein-DNA covalent cross-linking repair"/>
    <property type="evidence" value="ECO:0007669"/>
    <property type="project" value="InterPro"/>
</dbReference>
<evidence type="ECO:0000256" key="5">
    <source>
        <dbReference type="ARBA" id="ARBA00023124"/>
    </source>
</evidence>
<keyword evidence="3" id="KW-0227">DNA damage</keyword>
<keyword evidence="7" id="KW-0456">Lyase</keyword>
<gene>
    <name evidence="10" type="ORF">GCM10011399_08590</name>
</gene>
<proteinExistence type="inferred from homology"/>
<accession>A0A917B1P5</accession>
<dbReference type="RefSeq" id="WP_188674395.1">
    <property type="nucleotide sequence ID" value="NZ_BMGP01000002.1"/>
</dbReference>
<dbReference type="GO" id="GO:0003697">
    <property type="term" value="F:single-stranded DNA binding"/>
    <property type="evidence" value="ECO:0007669"/>
    <property type="project" value="InterPro"/>
</dbReference>
<keyword evidence="5" id="KW-0190">Covalent protein-DNA linkage</keyword>
<evidence type="ECO:0000256" key="2">
    <source>
        <dbReference type="ARBA" id="ARBA00022670"/>
    </source>
</evidence>